<name>A0AA40KUB5_9HYME</name>
<dbReference type="AlphaFoldDB" id="A0AA40KUB5"/>
<protein>
    <submittedName>
        <fullName evidence="2">Uncharacterized protein</fullName>
    </submittedName>
</protein>
<dbReference type="EMBL" id="JAHYIQ010000004">
    <property type="protein sequence ID" value="KAK1133111.1"/>
    <property type="molecule type" value="Genomic_DNA"/>
</dbReference>
<feature type="compositionally biased region" description="Polar residues" evidence="1">
    <location>
        <begin position="31"/>
        <end position="40"/>
    </location>
</feature>
<reference evidence="2" key="1">
    <citation type="submission" date="2021-10" db="EMBL/GenBank/DDBJ databases">
        <title>Melipona bicolor Genome sequencing and assembly.</title>
        <authorList>
            <person name="Araujo N.S."/>
            <person name="Arias M.C."/>
        </authorList>
    </citation>
    <scope>NUCLEOTIDE SEQUENCE</scope>
    <source>
        <strain evidence="2">USP_2M_L1-L4_2017</strain>
        <tissue evidence="2">Whole body</tissue>
    </source>
</reference>
<proteinExistence type="predicted"/>
<comment type="caution">
    <text evidence="2">The sequence shown here is derived from an EMBL/GenBank/DDBJ whole genome shotgun (WGS) entry which is preliminary data.</text>
</comment>
<keyword evidence="3" id="KW-1185">Reference proteome</keyword>
<accession>A0AA40KUB5</accession>
<evidence type="ECO:0000313" key="2">
    <source>
        <dbReference type="EMBL" id="KAK1133111.1"/>
    </source>
</evidence>
<feature type="region of interest" description="Disordered" evidence="1">
    <location>
        <begin position="17"/>
        <end position="40"/>
    </location>
</feature>
<dbReference type="Proteomes" id="UP001177670">
    <property type="component" value="Unassembled WGS sequence"/>
</dbReference>
<gene>
    <name evidence="2" type="ORF">K0M31_014469</name>
</gene>
<evidence type="ECO:0000256" key="1">
    <source>
        <dbReference type="SAM" id="MobiDB-lite"/>
    </source>
</evidence>
<feature type="non-terminal residue" evidence="2">
    <location>
        <position position="1"/>
    </location>
</feature>
<evidence type="ECO:0000313" key="3">
    <source>
        <dbReference type="Proteomes" id="UP001177670"/>
    </source>
</evidence>
<organism evidence="2 3">
    <name type="scientific">Melipona bicolor</name>
    <dbReference type="NCBI Taxonomy" id="60889"/>
    <lineage>
        <taxon>Eukaryota</taxon>
        <taxon>Metazoa</taxon>
        <taxon>Ecdysozoa</taxon>
        <taxon>Arthropoda</taxon>
        <taxon>Hexapoda</taxon>
        <taxon>Insecta</taxon>
        <taxon>Pterygota</taxon>
        <taxon>Neoptera</taxon>
        <taxon>Endopterygota</taxon>
        <taxon>Hymenoptera</taxon>
        <taxon>Apocrita</taxon>
        <taxon>Aculeata</taxon>
        <taxon>Apoidea</taxon>
        <taxon>Anthophila</taxon>
        <taxon>Apidae</taxon>
        <taxon>Melipona</taxon>
    </lineage>
</organism>
<sequence>FESPFCKRDYRTPAAFAKESATSRELPPPNVTSNPCRSISPSPVSCVSGSFAVRNPVECRRVFPANGGKRNKSDHPEANGSVAVRVAATLKKV</sequence>